<dbReference type="Proteomes" id="UP001215503">
    <property type="component" value="Unassembled WGS sequence"/>
</dbReference>
<evidence type="ECO:0000256" key="1">
    <source>
        <dbReference type="ARBA" id="ARBA00010638"/>
    </source>
</evidence>
<proteinExistence type="inferred from homology"/>
<dbReference type="SUPFAM" id="SSF100950">
    <property type="entry name" value="NagB/RpiA/CoA transferase-like"/>
    <property type="match status" value="1"/>
</dbReference>
<dbReference type="PANTHER" id="PTHR23407">
    <property type="entry name" value="ATPASE INHIBITOR/5-FORMYLTETRAHYDROFOLATE CYCLO-LIGASE"/>
    <property type="match status" value="1"/>
</dbReference>
<evidence type="ECO:0000313" key="6">
    <source>
        <dbReference type="Proteomes" id="UP001215503"/>
    </source>
</evidence>
<dbReference type="GO" id="GO:0030272">
    <property type="term" value="F:5-formyltetrahydrofolate cyclo-ligase activity"/>
    <property type="evidence" value="ECO:0007669"/>
    <property type="project" value="UniProtKB-EC"/>
</dbReference>
<evidence type="ECO:0000256" key="3">
    <source>
        <dbReference type="ARBA" id="ARBA00022840"/>
    </source>
</evidence>
<comment type="similarity">
    <text evidence="1 4">Belongs to the 5-formyltetrahydrofolate cyclo-ligase family.</text>
</comment>
<organism evidence="5 6">
    <name type="scientific">Aquibaculum arenosum</name>
    <dbReference type="NCBI Taxonomy" id="3032591"/>
    <lineage>
        <taxon>Bacteria</taxon>
        <taxon>Pseudomonadati</taxon>
        <taxon>Pseudomonadota</taxon>
        <taxon>Alphaproteobacteria</taxon>
        <taxon>Rhodospirillales</taxon>
        <taxon>Rhodovibrionaceae</taxon>
        <taxon>Aquibaculum</taxon>
    </lineage>
</organism>
<dbReference type="InterPro" id="IPR037171">
    <property type="entry name" value="NagB/RpiA_transferase-like"/>
</dbReference>
<comment type="caution">
    <text evidence="5">The sequence shown here is derived from an EMBL/GenBank/DDBJ whole genome shotgun (WGS) entry which is preliminary data.</text>
</comment>
<dbReference type="PANTHER" id="PTHR23407:SF1">
    <property type="entry name" value="5-FORMYLTETRAHYDROFOLATE CYCLO-LIGASE"/>
    <property type="match status" value="1"/>
</dbReference>
<sequence>MSDPNDETPAGYASPPCLMHEVDPAYSGLANTADPSQKADVQRWRKAERDRLVKARLAAPLEQRKAWGATIAERLADAIGDPAGLTVSAYWPFRGEPDLRGLLKQVIAGGGRAALPVVVAKATPLIFRTWEPRAPLERGVWNIPIPAEGAEEVTPDVVISPVIGFDPDCYRLGYGGGFFDRTLAALPQRPRVFGVGFTLAAIPTIYPQAHDIPMDCVVTEEAVVHPRET</sequence>
<reference evidence="5 6" key="1">
    <citation type="submission" date="2023-03" db="EMBL/GenBank/DDBJ databases">
        <title>Fodinicurvata sp. CAU 1616 isolated from sea sendiment.</title>
        <authorList>
            <person name="Kim W."/>
        </authorList>
    </citation>
    <scope>NUCLEOTIDE SEQUENCE [LARGE SCALE GENOMIC DNA]</scope>
    <source>
        <strain evidence="5 6">CAU 1616</strain>
    </source>
</reference>
<keyword evidence="4" id="KW-0479">Metal-binding</keyword>
<keyword evidence="4" id="KW-0460">Magnesium</keyword>
<dbReference type="RefSeq" id="WP_275823687.1">
    <property type="nucleotide sequence ID" value="NZ_JARHUD010000008.1"/>
</dbReference>
<name>A0ABT5YPM2_9PROT</name>
<dbReference type="InterPro" id="IPR024185">
    <property type="entry name" value="FTHF_cligase-like_sf"/>
</dbReference>
<comment type="catalytic activity">
    <reaction evidence="4">
        <text>(6S)-5-formyl-5,6,7,8-tetrahydrofolate + ATP = (6R)-5,10-methenyltetrahydrofolate + ADP + phosphate</text>
        <dbReference type="Rhea" id="RHEA:10488"/>
        <dbReference type="ChEBI" id="CHEBI:30616"/>
        <dbReference type="ChEBI" id="CHEBI:43474"/>
        <dbReference type="ChEBI" id="CHEBI:57455"/>
        <dbReference type="ChEBI" id="CHEBI:57457"/>
        <dbReference type="ChEBI" id="CHEBI:456216"/>
        <dbReference type="EC" id="6.3.3.2"/>
    </reaction>
</comment>
<evidence type="ECO:0000313" key="5">
    <source>
        <dbReference type="EMBL" id="MDF2096921.1"/>
    </source>
</evidence>
<protein>
    <recommendedName>
        <fullName evidence="4">5-formyltetrahydrofolate cyclo-ligase</fullName>
        <ecNumber evidence="4">6.3.3.2</ecNumber>
    </recommendedName>
</protein>
<keyword evidence="6" id="KW-1185">Reference proteome</keyword>
<gene>
    <name evidence="5" type="ORF">P2G67_13140</name>
</gene>
<dbReference type="Gene3D" id="3.40.50.10420">
    <property type="entry name" value="NagB/RpiA/CoA transferase-like"/>
    <property type="match status" value="1"/>
</dbReference>
<dbReference type="Pfam" id="PF01812">
    <property type="entry name" value="5-FTHF_cyc-lig"/>
    <property type="match status" value="1"/>
</dbReference>
<dbReference type="NCBIfam" id="TIGR02727">
    <property type="entry name" value="MTHFS_bact"/>
    <property type="match status" value="1"/>
</dbReference>
<dbReference type="EMBL" id="JARHUD010000008">
    <property type="protein sequence ID" value="MDF2096921.1"/>
    <property type="molecule type" value="Genomic_DNA"/>
</dbReference>
<dbReference type="EC" id="6.3.3.2" evidence="4"/>
<dbReference type="InterPro" id="IPR002698">
    <property type="entry name" value="FTHF_cligase"/>
</dbReference>
<evidence type="ECO:0000256" key="2">
    <source>
        <dbReference type="ARBA" id="ARBA00022741"/>
    </source>
</evidence>
<keyword evidence="5" id="KW-0436">Ligase</keyword>
<comment type="cofactor">
    <cofactor evidence="4">
        <name>Mg(2+)</name>
        <dbReference type="ChEBI" id="CHEBI:18420"/>
    </cofactor>
</comment>
<evidence type="ECO:0000256" key="4">
    <source>
        <dbReference type="RuleBase" id="RU361279"/>
    </source>
</evidence>
<accession>A0ABT5YPM2</accession>
<keyword evidence="2 4" id="KW-0547">Nucleotide-binding</keyword>
<keyword evidence="3 4" id="KW-0067">ATP-binding</keyword>